<dbReference type="SMART" id="SM00343">
    <property type="entry name" value="ZnF_C2HC"/>
    <property type="match status" value="2"/>
</dbReference>
<reference evidence="3 4" key="1">
    <citation type="journal article" date="2018" name="Elife">
        <title>Firefly genomes illuminate parallel origins of bioluminescence in beetles.</title>
        <authorList>
            <person name="Fallon T.R."/>
            <person name="Lower S.E."/>
            <person name="Chang C.H."/>
            <person name="Bessho-Uehara M."/>
            <person name="Martin G.J."/>
            <person name="Bewick A.J."/>
            <person name="Behringer M."/>
            <person name="Debat H.J."/>
            <person name="Wong I."/>
            <person name="Day J.C."/>
            <person name="Suvorov A."/>
            <person name="Silva C.J."/>
            <person name="Stanger-Hall K.F."/>
            <person name="Hall D.W."/>
            <person name="Schmitz R.J."/>
            <person name="Nelson D.R."/>
            <person name="Lewis S.M."/>
            <person name="Shigenobu S."/>
            <person name="Bybee S.M."/>
            <person name="Larracuente A.M."/>
            <person name="Oba Y."/>
            <person name="Weng J.K."/>
        </authorList>
    </citation>
    <scope>NUCLEOTIDE SEQUENCE [LARGE SCALE GENOMIC DNA]</scope>
    <source>
        <strain evidence="3">1611_PpyrPB1</strain>
        <tissue evidence="3">Whole body</tissue>
    </source>
</reference>
<name>A0A5N3ZZN6_PHOPY</name>
<protein>
    <recommendedName>
        <fullName evidence="2">CCHC-type domain-containing protein</fullName>
    </recommendedName>
</protein>
<dbReference type="GO" id="GO:0008270">
    <property type="term" value="F:zinc ion binding"/>
    <property type="evidence" value="ECO:0007669"/>
    <property type="project" value="UniProtKB-KW"/>
</dbReference>
<dbReference type="PROSITE" id="PS50158">
    <property type="entry name" value="ZF_CCHC"/>
    <property type="match status" value="1"/>
</dbReference>
<dbReference type="SUPFAM" id="SSF57756">
    <property type="entry name" value="Retrovirus zinc finger-like domains"/>
    <property type="match status" value="1"/>
</dbReference>
<dbReference type="Proteomes" id="UP000327044">
    <property type="component" value="Unassembled WGS sequence"/>
</dbReference>
<sequence length="399" mass="45902">MITFDGAWMGNEVALYTTKEGDQVREKLVARHPEFEGHVKSLQTFKGGMTTFRKSEAVMEEGEDEKEGKDRFIFVAAIEGKTDEERARTVIGTIMKAARRLEAKGQTQVKFYTAPEERDVWIKAAECVLYNKTILYCFDDVRREEKRKNRQEVSFLIKEDGKTYADLLKGAKKALEGETNQGVRAVQKTKDGHLRLVMDKNKSDIQGTMQRLQNEMKSASCIVRGDEKEKVVFHLRDIDELTTEKEIEKALVEILKPDTTDKLIVRPIRGPEGGNRTATILVDRSLERELESHSRVWIGIVPCRIRRRVEVEKCRKCWDIYEAGHVCREGEGAVKRCYNCGQTDHIKERCTNPRRCYMCEEDGHAPWTMACAKFKQAVKNVEAKRRTSRLVDSSTSRRD</sequence>
<evidence type="ECO:0000313" key="4">
    <source>
        <dbReference type="Proteomes" id="UP000327044"/>
    </source>
</evidence>
<dbReference type="Gene3D" id="4.10.60.10">
    <property type="entry name" value="Zinc finger, CCHC-type"/>
    <property type="match status" value="1"/>
</dbReference>
<evidence type="ECO:0000313" key="3">
    <source>
        <dbReference type="EMBL" id="KAB0790537.1"/>
    </source>
</evidence>
<gene>
    <name evidence="3" type="ORF">PPYR_15063</name>
</gene>
<comment type="caution">
    <text evidence="3">The sequence shown here is derived from an EMBL/GenBank/DDBJ whole genome shotgun (WGS) entry which is preliminary data.</text>
</comment>
<keyword evidence="1" id="KW-0862">Zinc</keyword>
<dbReference type="InParanoid" id="A0A5N3ZZN6"/>
<evidence type="ECO:0000259" key="2">
    <source>
        <dbReference type="PROSITE" id="PS50158"/>
    </source>
</evidence>
<dbReference type="InterPro" id="IPR036875">
    <property type="entry name" value="Znf_CCHC_sf"/>
</dbReference>
<dbReference type="InterPro" id="IPR001878">
    <property type="entry name" value="Znf_CCHC"/>
</dbReference>
<evidence type="ECO:0000256" key="1">
    <source>
        <dbReference type="PROSITE-ProRule" id="PRU00047"/>
    </source>
</evidence>
<feature type="domain" description="CCHC-type" evidence="2">
    <location>
        <begin position="336"/>
        <end position="352"/>
    </location>
</feature>
<dbReference type="GO" id="GO:0003676">
    <property type="term" value="F:nucleic acid binding"/>
    <property type="evidence" value="ECO:0007669"/>
    <property type="project" value="InterPro"/>
</dbReference>
<keyword evidence="1" id="KW-0863">Zinc-finger</keyword>
<dbReference type="AlphaFoldDB" id="A0A5N3ZZN6"/>
<keyword evidence="1" id="KW-0479">Metal-binding</keyword>
<proteinExistence type="predicted"/>
<keyword evidence="4" id="KW-1185">Reference proteome</keyword>
<accession>A0A5N3ZZN6</accession>
<organism evidence="3 4">
    <name type="scientific">Photinus pyralis</name>
    <name type="common">Common eastern firefly</name>
    <name type="synonym">Lampyris pyralis</name>
    <dbReference type="NCBI Taxonomy" id="7054"/>
    <lineage>
        <taxon>Eukaryota</taxon>
        <taxon>Metazoa</taxon>
        <taxon>Ecdysozoa</taxon>
        <taxon>Arthropoda</taxon>
        <taxon>Hexapoda</taxon>
        <taxon>Insecta</taxon>
        <taxon>Pterygota</taxon>
        <taxon>Neoptera</taxon>
        <taxon>Endopterygota</taxon>
        <taxon>Coleoptera</taxon>
        <taxon>Polyphaga</taxon>
        <taxon>Elateriformia</taxon>
        <taxon>Elateroidea</taxon>
        <taxon>Lampyridae</taxon>
        <taxon>Lampyrinae</taxon>
        <taxon>Photinus</taxon>
    </lineage>
</organism>
<dbReference type="EMBL" id="VVIM01001148">
    <property type="protein sequence ID" value="KAB0790537.1"/>
    <property type="molecule type" value="Genomic_DNA"/>
</dbReference>